<dbReference type="InterPro" id="IPR007234">
    <property type="entry name" value="Vps53_N"/>
</dbReference>
<dbReference type="OMA" id="YKFAEAK"/>
<sequence>MTTGLQDILDAPNYDPCDTLNLIFTSHESLTKLLETHTLVSRYARGLDREIEQRTRGLHDAEANSADRLAAIQDDLGQLIASVNGVREQAAKAEDLVAGMTVDIKRLDGAKRNLTISMTTLKRLQMLTTAYEQLKVLSKARQYTETAHLLSAVLQLMNHFKTFRSIDQIATLSRSISDLQRELLEQVCQDFENAFSGQGSDSVTERMTTLNESCLMVDVFGDDARLRLLTWYCNTQLREYRTIFRRNDEAGSLDNISRRFSWLKRALKQYDEDHAKIFPNAWKVGEVLCRTFCEDTRDDVNTILSQAGKSVNVKLLLTALQETLEFEQFLEKRALATTFEPRSSIDTIASRDERSLVFGHTISGAFQPYLSVYIESKEHSLADMIQVYRNQPIALPDHDDQQAVLQSSADLFTYYRQTLAQCAKLSDGAPLLDLSRLFSKWLRAYGDQVLMQRLSERSESVTRIEDACMILNTADYCHTTVSQLEEKIHSKIQEDLREQVNFESLREAFIGIIGTAIRVLVKKVEAECDMALKEMHRTDWDSLASVGDQSSYVHPLSEVLKSCTKKVFAKVIKERYARTYCDNLVHSFAQKFIDDIVRCRPISEIGAEQLLLDTYAIKNCLLELPTLLSEEGTQTPANYVKFVNKGIAKIETILKVILTSASTPDALAQNYFFLIGDKSIGNFAKILDLKGVRKADQGPLLEVFSRLMPSHPDLVNESPLLTSIIISPHTINAPVTGLPGRFDPSNIGSAIFSAAERLPRPASTTLDHSPSSTKLNENLRNLGNIGRLFKREGLSRSSTDLPRR</sequence>
<dbReference type="InterPro" id="IPR031745">
    <property type="entry name" value="Vps53_C"/>
</dbReference>
<dbReference type="PANTHER" id="PTHR12820:SF0">
    <property type="entry name" value="VACUOLAR PROTEIN SORTING-ASSOCIATED PROTEIN 53 HOMOLOG"/>
    <property type="match status" value="1"/>
</dbReference>
<dbReference type="Pfam" id="PF04100">
    <property type="entry name" value="Vps53_N"/>
    <property type="match status" value="1"/>
</dbReference>
<evidence type="ECO:0000256" key="6">
    <source>
        <dbReference type="ARBA" id="ARBA00023136"/>
    </source>
</evidence>
<dbReference type="PANTHER" id="PTHR12820">
    <property type="entry name" value="VACUOLAR SORTING PROTEIN 53"/>
    <property type="match status" value="1"/>
</dbReference>
<reference evidence="9 10" key="1">
    <citation type="journal article" date="2011" name="J. Gen. Appl. Microbiol.">
        <title>Draft genome sequencing of the enigmatic yeast Saitoella complicata.</title>
        <authorList>
            <person name="Nishida H."/>
            <person name="Hamamoto M."/>
            <person name="Sugiyama J."/>
        </authorList>
    </citation>
    <scope>NUCLEOTIDE SEQUENCE [LARGE SCALE GENOMIC DNA]</scope>
    <source>
        <strain evidence="9 10">NRRL Y-17804</strain>
    </source>
</reference>
<evidence type="ECO:0000256" key="5">
    <source>
        <dbReference type="ARBA" id="ARBA00023034"/>
    </source>
</evidence>
<evidence type="ECO:0000256" key="1">
    <source>
        <dbReference type="ARBA" id="ARBA00004150"/>
    </source>
</evidence>
<proteinExistence type="inferred from homology"/>
<dbReference type="GO" id="GO:0000938">
    <property type="term" value="C:GARP complex"/>
    <property type="evidence" value="ECO:0007669"/>
    <property type="project" value="InterPro"/>
</dbReference>
<protein>
    <submittedName>
        <fullName evidence="9">Uncharacterized protein</fullName>
    </submittedName>
</protein>
<evidence type="ECO:0000256" key="2">
    <source>
        <dbReference type="ARBA" id="ARBA00004481"/>
    </source>
</evidence>
<dbReference type="EMBL" id="BACD03000010">
    <property type="protein sequence ID" value="GAO47586.1"/>
    <property type="molecule type" value="Genomic_DNA"/>
</dbReference>
<feature type="domain" description="Vps53 C-terminal" evidence="8">
    <location>
        <begin position="608"/>
        <end position="692"/>
    </location>
</feature>
<keyword evidence="4" id="KW-0967">Endosome</keyword>
<dbReference type="InterPro" id="IPR038260">
    <property type="entry name" value="Vps53_C_sf"/>
</dbReference>
<dbReference type="AlphaFoldDB" id="A0A0E9ND01"/>
<organism evidence="9 10">
    <name type="scientific">Saitoella complicata (strain BCRC 22490 / CBS 7301 / JCM 7358 / NBRC 10748 / NRRL Y-17804)</name>
    <dbReference type="NCBI Taxonomy" id="698492"/>
    <lineage>
        <taxon>Eukaryota</taxon>
        <taxon>Fungi</taxon>
        <taxon>Dikarya</taxon>
        <taxon>Ascomycota</taxon>
        <taxon>Taphrinomycotina</taxon>
        <taxon>Taphrinomycotina incertae sedis</taxon>
        <taxon>Saitoella</taxon>
    </lineage>
</organism>
<dbReference type="Proteomes" id="UP000033140">
    <property type="component" value="Unassembled WGS sequence"/>
</dbReference>
<comment type="caution">
    <text evidence="9">The sequence shown here is derived from an EMBL/GenBank/DDBJ whole genome shotgun (WGS) entry which is preliminary data.</text>
</comment>
<reference evidence="9 10" key="2">
    <citation type="journal article" date="2014" name="J. Gen. Appl. Microbiol.">
        <title>The early diverging ascomycetous budding yeast Saitoella complicata has three histone deacetylases belonging to the Clr6, Hos2, and Rpd3 lineages.</title>
        <authorList>
            <person name="Nishida H."/>
            <person name="Matsumoto T."/>
            <person name="Kondo S."/>
            <person name="Hamamoto M."/>
            <person name="Yoshikawa H."/>
        </authorList>
    </citation>
    <scope>NUCLEOTIDE SEQUENCE [LARGE SCALE GENOMIC DNA]</scope>
    <source>
        <strain evidence="9 10">NRRL Y-17804</strain>
    </source>
</reference>
<evidence type="ECO:0000259" key="8">
    <source>
        <dbReference type="Pfam" id="PF16854"/>
    </source>
</evidence>
<accession>A0A0E9ND01</accession>
<comment type="similarity">
    <text evidence="3">Belongs to the VPS53 family.</text>
</comment>
<feature type="domain" description="Vps53 N-terminal" evidence="7">
    <location>
        <begin position="13"/>
        <end position="388"/>
    </location>
</feature>
<keyword evidence="5" id="KW-0333">Golgi apparatus</keyword>
<dbReference type="GO" id="GO:0005829">
    <property type="term" value="C:cytosol"/>
    <property type="evidence" value="ECO:0007669"/>
    <property type="project" value="GOC"/>
</dbReference>
<dbReference type="Gene3D" id="1.10.357.110">
    <property type="entry name" value="Vacuolar protein sorting-associated protein 53, C-terminus"/>
    <property type="match status" value="1"/>
</dbReference>
<evidence type="ECO:0000313" key="9">
    <source>
        <dbReference type="EMBL" id="GAO47586.1"/>
    </source>
</evidence>
<keyword evidence="10" id="KW-1185">Reference proteome</keyword>
<evidence type="ECO:0000259" key="7">
    <source>
        <dbReference type="Pfam" id="PF04100"/>
    </source>
</evidence>
<evidence type="ECO:0000256" key="4">
    <source>
        <dbReference type="ARBA" id="ARBA00022753"/>
    </source>
</evidence>
<dbReference type="GO" id="GO:0010008">
    <property type="term" value="C:endosome membrane"/>
    <property type="evidence" value="ECO:0007669"/>
    <property type="project" value="UniProtKB-SubCell"/>
</dbReference>
<evidence type="ECO:0000313" key="10">
    <source>
        <dbReference type="Proteomes" id="UP000033140"/>
    </source>
</evidence>
<gene>
    <name evidence="9" type="ORF">G7K_1788-t1</name>
</gene>
<reference evidence="9 10" key="3">
    <citation type="journal article" date="2015" name="Genome Announc.">
        <title>Draft Genome Sequence of the Archiascomycetous Yeast Saitoella complicata.</title>
        <authorList>
            <person name="Yamauchi K."/>
            <person name="Kondo S."/>
            <person name="Hamamoto M."/>
            <person name="Takahashi Y."/>
            <person name="Ogura Y."/>
            <person name="Hayashi T."/>
            <person name="Nishida H."/>
        </authorList>
    </citation>
    <scope>NUCLEOTIDE SEQUENCE [LARGE SCALE GENOMIC DNA]</scope>
    <source>
        <strain evidence="9 10">NRRL Y-17804</strain>
    </source>
</reference>
<evidence type="ECO:0000256" key="3">
    <source>
        <dbReference type="ARBA" id="ARBA00008628"/>
    </source>
</evidence>
<comment type="subcellular location">
    <subcellularLocation>
        <location evidence="2">Endosome membrane</location>
        <topology evidence="2">Peripheral membrane protein</topology>
    </subcellularLocation>
    <subcellularLocation>
        <location evidence="1">Golgi apparatus</location>
        <location evidence="1">trans-Golgi network membrane</location>
        <topology evidence="1">Peripheral membrane protein</topology>
    </subcellularLocation>
</comment>
<name>A0A0E9ND01_SAICN</name>
<dbReference type="GO" id="GO:0042147">
    <property type="term" value="P:retrograde transport, endosome to Golgi"/>
    <property type="evidence" value="ECO:0007669"/>
    <property type="project" value="InterPro"/>
</dbReference>
<dbReference type="Pfam" id="PF16854">
    <property type="entry name" value="VPS53_C"/>
    <property type="match status" value="1"/>
</dbReference>
<dbReference type="STRING" id="698492.A0A0E9ND01"/>
<keyword evidence="6" id="KW-0472">Membrane</keyword>
<dbReference type="InterPro" id="IPR039766">
    <property type="entry name" value="Vps53"/>
</dbReference>